<evidence type="ECO:0000256" key="1">
    <source>
        <dbReference type="SAM" id="MobiDB-lite"/>
    </source>
</evidence>
<feature type="compositionally biased region" description="Polar residues" evidence="1">
    <location>
        <begin position="100"/>
        <end position="110"/>
    </location>
</feature>
<dbReference type="SUPFAM" id="SSF48350">
    <property type="entry name" value="GTPase activation domain, GAP"/>
    <property type="match status" value="1"/>
</dbReference>
<gene>
    <name evidence="3" type="ORF">OTU49_004842</name>
</gene>
<reference evidence="3 4" key="1">
    <citation type="journal article" date="2024" name="BMC Genomics">
        <title>Genome assembly of redclaw crayfish (Cherax quadricarinatus) provides insights into its immune adaptation and hypoxia tolerance.</title>
        <authorList>
            <person name="Liu Z."/>
            <person name="Zheng J."/>
            <person name="Li H."/>
            <person name="Fang K."/>
            <person name="Wang S."/>
            <person name="He J."/>
            <person name="Zhou D."/>
            <person name="Weng S."/>
            <person name="Chi M."/>
            <person name="Gu Z."/>
            <person name="He J."/>
            <person name="Li F."/>
            <person name="Wang M."/>
        </authorList>
    </citation>
    <scope>NUCLEOTIDE SEQUENCE [LARGE SCALE GENOMIC DNA]</scope>
    <source>
        <strain evidence="3">ZL_2023a</strain>
    </source>
</reference>
<name>A0AAW0XDK2_CHEQU</name>
<dbReference type="Pfam" id="PF00620">
    <property type="entry name" value="RhoGAP"/>
    <property type="match status" value="1"/>
</dbReference>
<dbReference type="PROSITE" id="PS50238">
    <property type="entry name" value="RHOGAP"/>
    <property type="match status" value="1"/>
</dbReference>
<feature type="compositionally biased region" description="Polar residues" evidence="1">
    <location>
        <begin position="342"/>
        <end position="353"/>
    </location>
</feature>
<dbReference type="InterPro" id="IPR000198">
    <property type="entry name" value="RhoGAP_dom"/>
</dbReference>
<feature type="domain" description="Rho-GAP" evidence="2">
    <location>
        <begin position="428"/>
        <end position="617"/>
    </location>
</feature>
<dbReference type="GO" id="GO:0008361">
    <property type="term" value="P:regulation of cell size"/>
    <property type="evidence" value="ECO:0007669"/>
    <property type="project" value="TreeGrafter"/>
</dbReference>
<dbReference type="Gene3D" id="1.10.555.10">
    <property type="entry name" value="Rho GTPase activation protein"/>
    <property type="match status" value="1"/>
</dbReference>
<evidence type="ECO:0000259" key="2">
    <source>
        <dbReference type="PROSITE" id="PS50238"/>
    </source>
</evidence>
<proteinExistence type="predicted"/>
<feature type="region of interest" description="Disordered" evidence="1">
    <location>
        <begin position="62"/>
        <end position="148"/>
    </location>
</feature>
<feature type="region of interest" description="Disordered" evidence="1">
    <location>
        <begin position="305"/>
        <end position="433"/>
    </location>
</feature>
<dbReference type="Proteomes" id="UP001445076">
    <property type="component" value="Unassembled WGS sequence"/>
</dbReference>
<dbReference type="PANTHER" id="PTHR46005">
    <property type="entry name" value="RHO GTPASE-ACTIVATING PROTEIN 190"/>
    <property type="match status" value="1"/>
</dbReference>
<keyword evidence="4" id="KW-1185">Reference proteome</keyword>
<feature type="region of interest" description="Disordered" evidence="1">
    <location>
        <begin position="193"/>
        <end position="222"/>
    </location>
</feature>
<accession>A0AAW0XDK2</accession>
<sequence length="626" mass="70750">VQDASPGLCVTVLLLHDVLGSTLTNLKLPYLHIFLYYSAAFYTPFFKEVWDKKPEIEQAFNMEDPSGLDDSGEGTLERPPHHYHRTITLPPPRRTLPPRSQSAEGSSSEIYETVPTDGSQGDDLDEPLSPVFPDDQPLTPSDDSDIYSHIDNDEEEHLVKPSQLKKQHRFQQGWQDDSLCSRRLEDYWGEGYGPQAFTTGRRAKFPPPPTKPRPKGSQTLKQPGKLNLKAYSNVTDAIGKINLKDAGLLHSKLTKVGSVHAPLATPENMDLGPDYAAVKDAVPVLYGSFEAGDYGYSRVQEIPQAAGSKARRQRREKGRQVAPGKLEGDHMYRVIPEDDSSLEVSSPRDQQSPILPPGAPARKDTDKTARRKQEKIRSREEARQREEERKRAKDEEKLKKAAEKEKEREKKKAAKGSTKSSSKGPPQPTLEDFVQSPERAVPLFLEKCVYFIEVEGLDSEGIYRVPGNKVHVEQLTTKFKEDNAVNFAELDIPVNAAATALKDYLKQLPPLLPQNQLMELTTIASIGDRSLRLLRLKEMLTALPRVNFEVLKFIFQHFVRVAENCKLNSMDSKNLAICWWPTLLHTLQFTDIAEFESQRPHIEDIIQTMIDQFPFLFQGKEDYVMV</sequence>
<dbReference type="PANTHER" id="PTHR46005:SF4">
    <property type="entry name" value="RHO GTPASE-ACTIVATING PROTEIN 190"/>
    <property type="match status" value="1"/>
</dbReference>
<dbReference type="AlphaFoldDB" id="A0AAW0XDK2"/>
<feature type="compositionally biased region" description="Basic and acidic residues" evidence="1">
    <location>
        <begin position="326"/>
        <end position="336"/>
    </location>
</feature>
<feature type="compositionally biased region" description="Low complexity" evidence="1">
    <location>
        <begin position="415"/>
        <end position="424"/>
    </location>
</feature>
<dbReference type="GO" id="GO:0005829">
    <property type="term" value="C:cytosol"/>
    <property type="evidence" value="ECO:0007669"/>
    <property type="project" value="TreeGrafter"/>
</dbReference>
<dbReference type="InterPro" id="IPR008936">
    <property type="entry name" value="Rho_GTPase_activation_prot"/>
</dbReference>
<comment type="caution">
    <text evidence="3">The sequence shown here is derived from an EMBL/GenBank/DDBJ whole genome shotgun (WGS) entry which is preliminary data.</text>
</comment>
<dbReference type="SMART" id="SM00324">
    <property type="entry name" value="RhoGAP"/>
    <property type="match status" value="1"/>
</dbReference>
<dbReference type="GO" id="GO:0005096">
    <property type="term" value="F:GTPase activator activity"/>
    <property type="evidence" value="ECO:0007669"/>
    <property type="project" value="TreeGrafter"/>
</dbReference>
<organism evidence="3 4">
    <name type="scientific">Cherax quadricarinatus</name>
    <name type="common">Australian red claw crayfish</name>
    <dbReference type="NCBI Taxonomy" id="27406"/>
    <lineage>
        <taxon>Eukaryota</taxon>
        <taxon>Metazoa</taxon>
        <taxon>Ecdysozoa</taxon>
        <taxon>Arthropoda</taxon>
        <taxon>Crustacea</taxon>
        <taxon>Multicrustacea</taxon>
        <taxon>Malacostraca</taxon>
        <taxon>Eumalacostraca</taxon>
        <taxon>Eucarida</taxon>
        <taxon>Decapoda</taxon>
        <taxon>Pleocyemata</taxon>
        <taxon>Astacidea</taxon>
        <taxon>Parastacoidea</taxon>
        <taxon>Parastacidae</taxon>
        <taxon>Cherax</taxon>
    </lineage>
</organism>
<dbReference type="GO" id="GO:0050770">
    <property type="term" value="P:regulation of axonogenesis"/>
    <property type="evidence" value="ECO:0007669"/>
    <property type="project" value="TreeGrafter"/>
</dbReference>
<dbReference type="InterPro" id="IPR051978">
    <property type="entry name" value="Rho-GAP_domain"/>
</dbReference>
<feature type="compositionally biased region" description="Basic and acidic residues" evidence="1">
    <location>
        <begin position="375"/>
        <end position="410"/>
    </location>
</feature>
<evidence type="ECO:0000313" key="3">
    <source>
        <dbReference type="EMBL" id="KAK8736139.1"/>
    </source>
</evidence>
<feature type="non-terminal residue" evidence="3">
    <location>
        <position position="1"/>
    </location>
</feature>
<protein>
    <recommendedName>
        <fullName evidence="2">Rho-GAP domain-containing protein</fullName>
    </recommendedName>
</protein>
<dbReference type="EMBL" id="JARKIK010000044">
    <property type="protein sequence ID" value="KAK8736139.1"/>
    <property type="molecule type" value="Genomic_DNA"/>
</dbReference>
<evidence type="ECO:0000313" key="4">
    <source>
        <dbReference type="Proteomes" id="UP001445076"/>
    </source>
</evidence>
<dbReference type="GO" id="GO:0007266">
    <property type="term" value="P:Rho protein signal transduction"/>
    <property type="evidence" value="ECO:0007669"/>
    <property type="project" value="TreeGrafter"/>
</dbReference>